<dbReference type="InterPro" id="IPR020945">
    <property type="entry name" value="DMSO/NO3_reduct_chaperone"/>
</dbReference>
<dbReference type="Gene3D" id="1.10.3480.10">
    <property type="entry name" value="TorD-like"/>
    <property type="match status" value="1"/>
</dbReference>
<sequence length="220" mass="24338">MLSAGERSAIYEIFASTYTKLPTVESLRDFMIFTEEITKIIDSPISKRLAELAAERSAAAASSASALQALQQEYYDHFFVPCSGKYVPPFESAIKYNTLWSEDAVHCAACYETLGFEPRSLEIFPPLKEVAVPDHIGFQLAFMAFLTKGESVAEAESEGWQGLQSQFLREHLLSWLPDYAAALAKTGGEFYAALTALLAEFTSLDAGRMANSRRVRGEVH</sequence>
<dbReference type="RefSeq" id="WP_093689623.1">
    <property type="nucleotide sequence ID" value="NZ_FNBU01000010.1"/>
</dbReference>
<dbReference type="Proteomes" id="UP000243333">
    <property type="component" value="Unassembled WGS sequence"/>
</dbReference>
<dbReference type="PANTHER" id="PTHR34227:SF1">
    <property type="entry name" value="DIMETHYL SULFOXIDE REDUCTASE CHAPERONE-RELATED"/>
    <property type="match status" value="1"/>
</dbReference>
<evidence type="ECO:0000313" key="2">
    <source>
        <dbReference type="EMBL" id="SDF42189.1"/>
    </source>
</evidence>
<dbReference type="InterPro" id="IPR050289">
    <property type="entry name" value="TorD/DmsD_chaperones"/>
</dbReference>
<proteinExistence type="predicted"/>
<dbReference type="STRING" id="1123285.SAMN05660235_01522"/>
<keyword evidence="3" id="KW-1185">Reference proteome</keyword>
<accession>A0A1G7KZL2</accession>
<dbReference type="OrthoDB" id="9795302at2"/>
<dbReference type="InterPro" id="IPR036411">
    <property type="entry name" value="TorD-like_sf"/>
</dbReference>
<dbReference type="EMBL" id="FNBU01000010">
    <property type="protein sequence ID" value="SDF42189.1"/>
    <property type="molecule type" value="Genomic_DNA"/>
</dbReference>
<dbReference type="SUPFAM" id="SSF89155">
    <property type="entry name" value="TorD-like"/>
    <property type="match status" value="1"/>
</dbReference>
<organism evidence="2 3">
    <name type="scientific">Sporolituus thermophilus DSM 23256</name>
    <dbReference type="NCBI Taxonomy" id="1123285"/>
    <lineage>
        <taxon>Bacteria</taxon>
        <taxon>Bacillati</taxon>
        <taxon>Bacillota</taxon>
        <taxon>Negativicutes</taxon>
        <taxon>Selenomonadales</taxon>
        <taxon>Sporomusaceae</taxon>
        <taxon>Sporolituus</taxon>
    </lineage>
</organism>
<evidence type="ECO:0000313" key="3">
    <source>
        <dbReference type="Proteomes" id="UP000243333"/>
    </source>
</evidence>
<name>A0A1G7KZL2_9FIRM</name>
<dbReference type="Pfam" id="PF02613">
    <property type="entry name" value="Nitrate_red_del"/>
    <property type="match status" value="1"/>
</dbReference>
<keyword evidence="1" id="KW-0143">Chaperone</keyword>
<evidence type="ECO:0000256" key="1">
    <source>
        <dbReference type="ARBA" id="ARBA00023186"/>
    </source>
</evidence>
<protein>
    <submittedName>
        <fullName evidence="2">Chaperone TorD involved in molybdoenzyme TorA maturation</fullName>
    </submittedName>
</protein>
<reference evidence="3" key="1">
    <citation type="submission" date="2016-10" db="EMBL/GenBank/DDBJ databases">
        <authorList>
            <person name="Varghese N."/>
            <person name="Submissions S."/>
        </authorList>
    </citation>
    <scope>NUCLEOTIDE SEQUENCE [LARGE SCALE GENOMIC DNA]</scope>
    <source>
        <strain evidence="3">DSM 23256</strain>
    </source>
</reference>
<gene>
    <name evidence="2" type="ORF">SAMN05660235_01522</name>
</gene>
<dbReference type="AlphaFoldDB" id="A0A1G7KZL2"/>
<dbReference type="PANTHER" id="PTHR34227">
    <property type="entry name" value="CHAPERONE PROTEIN YCDY"/>
    <property type="match status" value="1"/>
</dbReference>